<dbReference type="AlphaFoldDB" id="A0A4Y2DKZ8"/>
<proteinExistence type="predicted"/>
<evidence type="ECO:0000313" key="1">
    <source>
        <dbReference type="EMBL" id="GBM16508.1"/>
    </source>
</evidence>
<reference evidence="1 2" key="1">
    <citation type="journal article" date="2019" name="Sci. Rep.">
        <title>Orb-weaving spider Araneus ventricosus genome elucidates the spidroin gene catalogue.</title>
        <authorList>
            <person name="Kono N."/>
            <person name="Nakamura H."/>
            <person name="Ohtoshi R."/>
            <person name="Moran D.A.P."/>
            <person name="Shinohara A."/>
            <person name="Yoshida Y."/>
            <person name="Fujiwara M."/>
            <person name="Mori M."/>
            <person name="Tomita M."/>
            <person name="Arakawa K."/>
        </authorList>
    </citation>
    <scope>NUCLEOTIDE SEQUENCE [LARGE SCALE GENOMIC DNA]</scope>
</reference>
<organism evidence="1 2">
    <name type="scientific">Araneus ventricosus</name>
    <name type="common">Orbweaver spider</name>
    <name type="synonym">Epeira ventricosa</name>
    <dbReference type="NCBI Taxonomy" id="182803"/>
    <lineage>
        <taxon>Eukaryota</taxon>
        <taxon>Metazoa</taxon>
        <taxon>Ecdysozoa</taxon>
        <taxon>Arthropoda</taxon>
        <taxon>Chelicerata</taxon>
        <taxon>Arachnida</taxon>
        <taxon>Araneae</taxon>
        <taxon>Araneomorphae</taxon>
        <taxon>Entelegynae</taxon>
        <taxon>Araneoidea</taxon>
        <taxon>Araneidae</taxon>
        <taxon>Araneus</taxon>
    </lineage>
</organism>
<comment type="caution">
    <text evidence="1">The sequence shown here is derived from an EMBL/GenBank/DDBJ whole genome shotgun (WGS) entry which is preliminary data.</text>
</comment>
<dbReference type="Proteomes" id="UP000499080">
    <property type="component" value="Unassembled WGS sequence"/>
</dbReference>
<evidence type="ECO:0000313" key="2">
    <source>
        <dbReference type="Proteomes" id="UP000499080"/>
    </source>
</evidence>
<sequence length="111" mass="12953">MSPPLSEIIREFPFRYINHPPFPISKNQTIKKLFWNKVLQDPKHSPNVPFISSFRRTRNSMLSTFRPALPLFHPLQMIGPVKVPDRVVIEIASTPSLNYTFLLRMDVVIPR</sequence>
<name>A0A4Y2DKZ8_ARAVE</name>
<gene>
    <name evidence="1" type="ORF">AVEN_148894_1</name>
</gene>
<dbReference type="EMBL" id="BGPR01000375">
    <property type="protein sequence ID" value="GBM16508.1"/>
    <property type="molecule type" value="Genomic_DNA"/>
</dbReference>
<protein>
    <submittedName>
        <fullName evidence="1">Uncharacterized protein</fullName>
    </submittedName>
</protein>
<accession>A0A4Y2DKZ8</accession>
<keyword evidence="2" id="KW-1185">Reference proteome</keyword>